<feature type="transmembrane region" description="Helical" evidence="2">
    <location>
        <begin position="349"/>
        <end position="368"/>
    </location>
</feature>
<keyword evidence="3" id="KW-0378">Hydrolase</keyword>
<feature type="transmembrane region" description="Helical" evidence="2">
    <location>
        <begin position="217"/>
        <end position="238"/>
    </location>
</feature>
<name>A0ABR6MCS0_MICEC</name>
<gene>
    <name evidence="3" type="ORF">FHU28_003015</name>
</gene>
<evidence type="ECO:0000313" key="4">
    <source>
        <dbReference type="Proteomes" id="UP000618986"/>
    </source>
</evidence>
<evidence type="ECO:0000256" key="1">
    <source>
        <dbReference type="SAM" id="MobiDB-lite"/>
    </source>
</evidence>
<evidence type="ECO:0000256" key="2">
    <source>
        <dbReference type="SAM" id="Phobius"/>
    </source>
</evidence>
<protein>
    <submittedName>
        <fullName evidence="3">Peptide zinc metalloprotease protein</fullName>
    </submittedName>
</protein>
<feature type="transmembrane region" description="Helical" evidence="2">
    <location>
        <begin position="164"/>
        <end position="186"/>
    </location>
</feature>
<accession>A0ABR6MCS0</accession>
<dbReference type="RefSeq" id="WP_184684695.1">
    <property type="nucleotide sequence ID" value="NZ_JACHJC010000001.1"/>
</dbReference>
<keyword evidence="3" id="KW-0645">Protease</keyword>
<dbReference type="EMBL" id="JACHJC010000001">
    <property type="protein sequence ID" value="MBB5113176.1"/>
    <property type="molecule type" value="Genomic_DNA"/>
</dbReference>
<organism evidence="3 4">
    <name type="scientific">Micromonospora echinospora</name>
    <name type="common">Micromonospora purpurea</name>
    <dbReference type="NCBI Taxonomy" id="1877"/>
    <lineage>
        <taxon>Bacteria</taxon>
        <taxon>Bacillati</taxon>
        <taxon>Actinomycetota</taxon>
        <taxon>Actinomycetes</taxon>
        <taxon>Micromonosporales</taxon>
        <taxon>Micromonosporaceae</taxon>
        <taxon>Micromonospora</taxon>
    </lineage>
</organism>
<dbReference type="GO" id="GO:0008237">
    <property type="term" value="F:metallopeptidase activity"/>
    <property type="evidence" value="ECO:0007669"/>
    <property type="project" value="UniProtKB-KW"/>
</dbReference>
<feature type="transmembrane region" description="Helical" evidence="2">
    <location>
        <begin position="118"/>
        <end position="144"/>
    </location>
</feature>
<dbReference type="Proteomes" id="UP000618986">
    <property type="component" value="Unassembled WGS sequence"/>
</dbReference>
<keyword evidence="2" id="KW-0812">Transmembrane</keyword>
<sequence>MTSPALLGKRPRLRDDLLFSRPLNRGTATVHLVKDRRSGRAFELSDKERFLVRRLDGVRSLAEVGDEYAAAYGRRLGDDHWVRLLWLLHQRGLLVGRPGEPEAAPVARHDRLDRWARLLGRLLSPASVAGWGLLVAALLVAVAWHAGPLWQAARPAFTDPLSLLLLGLLAWAGAAVHEFAHALTAVRLGATVKRINLVTLTCQIEDYAFLPRRRDQAVIAAAGGVANGMVLLLAGALLAALPGAFADRLFSAYVLVAAVQTIVNFVPLPPLDGYKMASHLLDTLDLAPESRRYLYTALGRLPRRGRVRYPRRAAVRLGLYGLWWLFAAASVAACVISFAGALLESTLGVFGHVLPAAVVALTLAGWLARPRRAGSAGRSHPSHQQNIEAHKRKA</sequence>
<proteinExistence type="predicted"/>
<keyword evidence="2" id="KW-0472">Membrane</keyword>
<feature type="transmembrane region" description="Helical" evidence="2">
    <location>
        <begin position="250"/>
        <end position="268"/>
    </location>
</feature>
<keyword evidence="4" id="KW-1185">Reference proteome</keyword>
<reference evidence="3 4" key="1">
    <citation type="submission" date="2020-08" db="EMBL/GenBank/DDBJ databases">
        <title>Sequencing the genomes of 1000 actinobacteria strains.</title>
        <authorList>
            <person name="Klenk H.-P."/>
        </authorList>
    </citation>
    <scope>NUCLEOTIDE SEQUENCE [LARGE SCALE GENOMIC DNA]</scope>
    <source>
        <strain evidence="3 4">DSM 43036</strain>
    </source>
</reference>
<keyword evidence="3" id="KW-0482">Metalloprotease</keyword>
<keyword evidence="2" id="KW-1133">Transmembrane helix</keyword>
<feature type="region of interest" description="Disordered" evidence="1">
    <location>
        <begin position="372"/>
        <end position="394"/>
    </location>
</feature>
<comment type="caution">
    <text evidence="3">The sequence shown here is derived from an EMBL/GenBank/DDBJ whole genome shotgun (WGS) entry which is preliminary data.</text>
</comment>
<evidence type="ECO:0000313" key="3">
    <source>
        <dbReference type="EMBL" id="MBB5113176.1"/>
    </source>
</evidence>
<dbReference type="GeneID" id="300293582"/>
<feature type="transmembrane region" description="Helical" evidence="2">
    <location>
        <begin position="317"/>
        <end position="343"/>
    </location>
</feature>